<dbReference type="RefSeq" id="WP_114676698.1">
    <property type="nucleotide sequence ID" value="NZ_CP031188.1"/>
</dbReference>
<name>A0A345H8M5_9FLAO</name>
<protein>
    <submittedName>
        <fullName evidence="2">Uncharacterized protein</fullName>
    </submittedName>
</protein>
<evidence type="ECO:0000256" key="1">
    <source>
        <dbReference type="SAM" id="Coils"/>
    </source>
</evidence>
<evidence type="ECO:0000313" key="2">
    <source>
        <dbReference type="EMBL" id="AXG72935.1"/>
    </source>
</evidence>
<evidence type="ECO:0000313" key="3">
    <source>
        <dbReference type="Proteomes" id="UP000253951"/>
    </source>
</evidence>
<keyword evidence="1" id="KW-0175">Coiled coil</keyword>
<feature type="coiled-coil region" evidence="1">
    <location>
        <begin position="49"/>
        <end position="76"/>
    </location>
</feature>
<organism evidence="2 3">
    <name type="scientific">Flavobacterium arcticum</name>
    <dbReference type="NCBI Taxonomy" id="1784713"/>
    <lineage>
        <taxon>Bacteria</taxon>
        <taxon>Pseudomonadati</taxon>
        <taxon>Bacteroidota</taxon>
        <taxon>Flavobacteriia</taxon>
        <taxon>Flavobacteriales</taxon>
        <taxon>Flavobacteriaceae</taxon>
        <taxon>Flavobacterium</taxon>
    </lineage>
</organism>
<reference evidence="2 3" key="1">
    <citation type="submission" date="2018-07" db="EMBL/GenBank/DDBJ databases">
        <title>Complete genome sequence of Flavobacterium arcticum type strain SM1502T.</title>
        <authorList>
            <person name="Li Y."/>
            <person name="Li D.-D."/>
        </authorList>
    </citation>
    <scope>NUCLEOTIDE SEQUENCE [LARGE SCALE GENOMIC DNA]</scope>
    <source>
        <strain evidence="2 3">SM1502</strain>
    </source>
</reference>
<sequence>MSVAEILNYILGGTSLASAYVAWVSRKSQVQLAETNVLVKMQAAYKTFVADQQKEYEELKKEFELVKKKLAEYESKCKHCNNL</sequence>
<dbReference type="EMBL" id="CP031188">
    <property type="protein sequence ID" value="AXG72935.1"/>
    <property type="molecule type" value="Genomic_DNA"/>
</dbReference>
<dbReference type="Proteomes" id="UP000253951">
    <property type="component" value="Chromosome"/>
</dbReference>
<dbReference type="AlphaFoldDB" id="A0A345H8M5"/>
<accession>A0A345H8M5</accession>
<proteinExistence type="predicted"/>
<dbReference type="KEGG" id="fat:DVK85_01285"/>
<gene>
    <name evidence="2" type="ORF">DVK85_01285</name>
</gene>
<keyword evidence="3" id="KW-1185">Reference proteome</keyword>